<dbReference type="InterPro" id="IPR001322">
    <property type="entry name" value="Lamin_tail_dom"/>
</dbReference>
<dbReference type="Pfam" id="PF00932">
    <property type="entry name" value="LTD"/>
    <property type="match status" value="1"/>
</dbReference>
<dbReference type="EMBL" id="JBHXIJ010000281">
    <property type="protein sequence ID" value="MFD5102732.1"/>
    <property type="molecule type" value="Genomic_DNA"/>
</dbReference>
<evidence type="ECO:0000256" key="2">
    <source>
        <dbReference type="SAM" id="SignalP"/>
    </source>
</evidence>
<dbReference type="Proteomes" id="UP001598448">
    <property type="component" value="Unassembled WGS sequence"/>
</dbReference>
<reference evidence="4 5" key="1">
    <citation type="submission" date="2024-09" db="EMBL/GenBank/DDBJ databases">
        <title>The Natural Products Discovery Center: Release of the First 8490 Sequenced Strains for Exploring Actinobacteria Biosynthetic Diversity.</title>
        <authorList>
            <person name="Kalkreuter E."/>
            <person name="Kautsar S.A."/>
            <person name="Yang D."/>
            <person name="Bader C.D."/>
            <person name="Teijaro C.N."/>
            <person name="Fluegel L."/>
            <person name="Davis C.M."/>
            <person name="Simpson J.R."/>
            <person name="Lauterbach L."/>
            <person name="Steele A.D."/>
            <person name="Gui C."/>
            <person name="Meng S."/>
            <person name="Li G."/>
            <person name="Viehrig K."/>
            <person name="Ye F."/>
            <person name="Su P."/>
            <person name="Kiefer A.F."/>
            <person name="Nichols A."/>
            <person name="Cepeda A.J."/>
            <person name="Yan W."/>
            <person name="Fan B."/>
            <person name="Jiang Y."/>
            <person name="Adhikari A."/>
            <person name="Zheng C.-J."/>
            <person name="Schuster L."/>
            <person name="Cowan T.M."/>
            <person name="Smanski M.J."/>
            <person name="Chevrette M.G."/>
            <person name="De Carvalho L.P.S."/>
            <person name="Shen B."/>
        </authorList>
    </citation>
    <scope>NUCLEOTIDE SEQUENCE [LARGE SCALE GENOMIC DNA]</scope>
    <source>
        <strain evidence="4 5">NPDC058348</strain>
    </source>
</reference>
<evidence type="ECO:0000256" key="1">
    <source>
        <dbReference type="SAM" id="MobiDB-lite"/>
    </source>
</evidence>
<feature type="chain" id="PRO_5046323383" evidence="2">
    <location>
        <begin position="30"/>
        <end position="158"/>
    </location>
</feature>
<keyword evidence="2" id="KW-0732">Signal</keyword>
<feature type="signal peptide" evidence="2">
    <location>
        <begin position="1"/>
        <end position="29"/>
    </location>
</feature>
<evidence type="ECO:0000313" key="4">
    <source>
        <dbReference type="EMBL" id="MFD5102732.1"/>
    </source>
</evidence>
<dbReference type="InterPro" id="IPR036415">
    <property type="entry name" value="Lamin_tail_dom_sf"/>
</dbReference>
<dbReference type="SUPFAM" id="SSF74853">
    <property type="entry name" value="Lamin A/C globular tail domain"/>
    <property type="match status" value="1"/>
</dbReference>
<dbReference type="PROSITE" id="PS51841">
    <property type="entry name" value="LTD"/>
    <property type="match status" value="1"/>
</dbReference>
<evidence type="ECO:0000259" key="3">
    <source>
        <dbReference type="PROSITE" id="PS51841"/>
    </source>
</evidence>
<name>A0ABW6FVZ6_9ACTN</name>
<evidence type="ECO:0000313" key="5">
    <source>
        <dbReference type="Proteomes" id="UP001598448"/>
    </source>
</evidence>
<protein>
    <submittedName>
        <fullName evidence="4">Lamin tail domain-containing protein</fullName>
    </submittedName>
</protein>
<proteinExistence type="predicted"/>
<accession>A0ABW6FVZ6</accession>
<sequence>MSASSARRLAATVLAAGAIVSAAALPAMAQDRDGDRRQRPGVEISAVQADSPGPENRSNRSLNREWIEITNNHRQAVNLKGWTLRDRDGNRYRFDHVRLAGRATVRIHTGVGRDTRTDLYMDRRHYMWDNRADTATLRNDRGRVVDTESWGRGGHHRG</sequence>
<keyword evidence="5" id="KW-1185">Reference proteome</keyword>
<dbReference type="RefSeq" id="WP_386720055.1">
    <property type="nucleotide sequence ID" value="NZ_JBHXIJ010000281.1"/>
</dbReference>
<feature type="compositionally biased region" description="Basic and acidic residues" evidence="1">
    <location>
        <begin position="30"/>
        <end position="40"/>
    </location>
</feature>
<dbReference type="Gene3D" id="2.60.40.1260">
    <property type="entry name" value="Lamin Tail domain"/>
    <property type="match status" value="1"/>
</dbReference>
<feature type="domain" description="LTD" evidence="3">
    <location>
        <begin position="34"/>
        <end position="152"/>
    </location>
</feature>
<feature type="region of interest" description="Disordered" evidence="1">
    <location>
        <begin position="28"/>
        <end position="59"/>
    </location>
</feature>
<gene>
    <name evidence="4" type="ORF">ACFWJN_27695</name>
</gene>
<comment type="caution">
    <text evidence="4">The sequence shown here is derived from an EMBL/GenBank/DDBJ whole genome shotgun (WGS) entry which is preliminary data.</text>
</comment>
<organism evidence="4 5">
    <name type="scientific">Streptomyces albidochromogenes</name>
    <dbReference type="NCBI Taxonomy" id="329524"/>
    <lineage>
        <taxon>Bacteria</taxon>
        <taxon>Bacillati</taxon>
        <taxon>Actinomycetota</taxon>
        <taxon>Actinomycetes</taxon>
        <taxon>Kitasatosporales</taxon>
        <taxon>Streptomycetaceae</taxon>
        <taxon>Streptomyces</taxon>
    </lineage>
</organism>